<reference evidence="2" key="2">
    <citation type="journal article" date="2022" name="Microb. Genom.">
        <title>A chromosome-scale genome assembly of the tomato pathogen Cladosporium fulvum reveals a compartmentalized genome architecture and the presence of a dispensable chromosome.</title>
        <authorList>
            <person name="Zaccaron A.Z."/>
            <person name="Chen L.H."/>
            <person name="Samaras A."/>
            <person name="Stergiopoulos I."/>
        </authorList>
    </citation>
    <scope>NUCLEOTIDE SEQUENCE</scope>
    <source>
        <strain evidence="2">Race5_Kim</strain>
    </source>
</reference>
<proteinExistence type="predicted"/>
<gene>
    <name evidence="2" type="ORF">CLAFUR5_05187</name>
</gene>
<evidence type="ECO:0000313" key="2">
    <source>
        <dbReference type="EMBL" id="UJO16243.1"/>
    </source>
</evidence>
<feature type="domain" description="AB hydrolase-1" evidence="1">
    <location>
        <begin position="48"/>
        <end position="258"/>
    </location>
</feature>
<dbReference type="RefSeq" id="XP_047760609.1">
    <property type="nucleotide sequence ID" value="XM_047904335.1"/>
</dbReference>
<dbReference type="Proteomes" id="UP000756132">
    <property type="component" value="Chromosome 4"/>
</dbReference>
<protein>
    <recommendedName>
        <fullName evidence="1">AB hydrolase-1 domain-containing protein</fullName>
    </recommendedName>
</protein>
<dbReference type="SUPFAM" id="SSF53474">
    <property type="entry name" value="alpha/beta-Hydrolases"/>
    <property type="match status" value="1"/>
</dbReference>
<dbReference type="GeneID" id="71985065"/>
<dbReference type="OrthoDB" id="190201at2759"/>
<organism evidence="2 3">
    <name type="scientific">Passalora fulva</name>
    <name type="common">Tomato leaf mold</name>
    <name type="synonym">Cladosporium fulvum</name>
    <dbReference type="NCBI Taxonomy" id="5499"/>
    <lineage>
        <taxon>Eukaryota</taxon>
        <taxon>Fungi</taxon>
        <taxon>Dikarya</taxon>
        <taxon>Ascomycota</taxon>
        <taxon>Pezizomycotina</taxon>
        <taxon>Dothideomycetes</taxon>
        <taxon>Dothideomycetidae</taxon>
        <taxon>Mycosphaerellales</taxon>
        <taxon>Mycosphaerellaceae</taxon>
        <taxon>Fulvia</taxon>
    </lineage>
</organism>
<dbReference type="InterPro" id="IPR000073">
    <property type="entry name" value="AB_hydrolase_1"/>
</dbReference>
<dbReference type="Gene3D" id="3.40.50.1820">
    <property type="entry name" value="alpha/beta hydrolase"/>
    <property type="match status" value="1"/>
</dbReference>
<dbReference type="AlphaFoldDB" id="A0A9Q8P7P5"/>
<dbReference type="InterPro" id="IPR029058">
    <property type="entry name" value="AB_hydrolase_fold"/>
</dbReference>
<accession>A0A9Q8P7P5</accession>
<dbReference type="KEGG" id="ffu:CLAFUR5_05187"/>
<reference evidence="2" key="1">
    <citation type="submission" date="2021-12" db="EMBL/GenBank/DDBJ databases">
        <authorList>
            <person name="Zaccaron A."/>
            <person name="Stergiopoulos I."/>
        </authorList>
    </citation>
    <scope>NUCLEOTIDE SEQUENCE</scope>
    <source>
        <strain evidence="2">Race5_Kim</strain>
    </source>
</reference>
<evidence type="ECO:0000259" key="1">
    <source>
        <dbReference type="Pfam" id="PF12697"/>
    </source>
</evidence>
<dbReference type="Pfam" id="PF12697">
    <property type="entry name" value="Abhydrolase_6"/>
    <property type="match status" value="1"/>
</dbReference>
<dbReference type="EMBL" id="CP090166">
    <property type="protein sequence ID" value="UJO16243.1"/>
    <property type="molecule type" value="Genomic_DNA"/>
</dbReference>
<name>A0A9Q8P7P5_PASFU</name>
<keyword evidence="3" id="KW-1185">Reference proteome</keyword>
<evidence type="ECO:0000313" key="3">
    <source>
        <dbReference type="Proteomes" id="UP000756132"/>
    </source>
</evidence>
<sequence>MFVSMITSGSTIAKEIMGGMQSVNGTFEIGATLCMPGGNDTAPEQVQILTHGVGFDRNVYSDFAPGYSYVDVAAQYNHATFYDRLGVGKSAKPDPINTVQSPLEAEIANSLAKSLRQGAFSGIAFKKVIGAGHSFGSIITQAITAQYPATLDAAILTGFSTNSTGMPPFLQGLNLAIASQNSPYRFADLNNGYIVSSSAIPNQIEFFRAPGFDPAILYQAEAQKGTVTLGELLTTSAVMAPAMNWTKPVAVVNGAEDLPFCLGNCSYPTNKAQAVFAMLYPATNTTGAYLSEVAGHGLNLHYSAVEAYHYIQDFIGKNVR</sequence>